<comment type="similarity">
    <text evidence="10">Belongs to the adenylate cyclase family. DacA/CdaA subfamily.</text>
</comment>
<dbReference type="InterPro" id="IPR045585">
    <property type="entry name" value="CdaA_N"/>
</dbReference>
<dbReference type="GO" id="GO:0106408">
    <property type="term" value="F:diadenylate cyclase activity"/>
    <property type="evidence" value="ECO:0007669"/>
    <property type="project" value="UniProtKB-EC"/>
</dbReference>
<evidence type="ECO:0000259" key="11">
    <source>
        <dbReference type="PROSITE" id="PS51794"/>
    </source>
</evidence>
<dbReference type="Pfam" id="PF02457">
    <property type="entry name" value="DAC"/>
    <property type="match status" value="1"/>
</dbReference>
<dbReference type="InterPro" id="IPR014046">
    <property type="entry name" value="C-di-AMP_synthase"/>
</dbReference>
<evidence type="ECO:0000313" key="13">
    <source>
        <dbReference type="Proteomes" id="UP000187404"/>
    </source>
</evidence>
<dbReference type="PROSITE" id="PS51794">
    <property type="entry name" value="DAC"/>
    <property type="match status" value="1"/>
</dbReference>
<reference evidence="12 13" key="1">
    <citation type="journal article" date="2016" name="Appl. Environ. Microbiol.">
        <title>Function and Phylogeny of Bacterial Butyryl Coenzyme A:Acetate Transferases and Their Diversity in the Proximal Colon of Swine.</title>
        <authorList>
            <person name="Trachsel J."/>
            <person name="Bayles D.O."/>
            <person name="Looft T."/>
            <person name="Levine U.Y."/>
            <person name="Allen H.K."/>
        </authorList>
    </citation>
    <scope>NUCLEOTIDE SEQUENCE [LARGE SCALE GENOMIC DNA]</scope>
    <source>
        <strain evidence="12 13">68-3-10</strain>
    </source>
</reference>
<dbReference type="InterPro" id="IPR003390">
    <property type="entry name" value="DNA_integrity_scan_DisA_N"/>
</dbReference>
<keyword evidence="6 10" id="KW-0547">Nucleotide-binding</keyword>
<proteinExistence type="inferred from homology"/>
<dbReference type="PANTHER" id="PTHR34185">
    <property type="entry name" value="DIADENYLATE CYCLASE"/>
    <property type="match status" value="1"/>
</dbReference>
<keyword evidence="7 10" id="KW-0067">ATP-binding</keyword>
<dbReference type="FunFam" id="3.40.1700.10:FF:000002">
    <property type="entry name" value="Diadenylate cyclase"/>
    <property type="match status" value="1"/>
</dbReference>
<feature type="transmembrane region" description="Helical" evidence="10">
    <location>
        <begin position="12"/>
        <end position="33"/>
    </location>
</feature>
<evidence type="ECO:0000256" key="6">
    <source>
        <dbReference type="ARBA" id="ARBA00022741"/>
    </source>
</evidence>
<evidence type="ECO:0000256" key="8">
    <source>
        <dbReference type="ARBA" id="ARBA00022989"/>
    </source>
</evidence>
<comment type="subunit">
    <text evidence="10">Probably a homodimer.</text>
</comment>
<dbReference type="PANTHER" id="PTHR34185:SF1">
    <property type="entry name" value="DIADENYLATE CYCLASE"/>
    <property type="match status" value="1"/>
</dbReference>
<name>A0A1Q9JKN7_9FIRM</name>
<dbReference type="PIRSF" id="PIRSF004793">
    <property type="entry name" value="UCP004793"/>
    <property type="match status" value="1"/>
</dbReference>
<dbReference type="Pfam" id="PF19293">
    <property type="entry name" value="CdaA_N"/>
    <property type="match status" value="1"/>
</dbReference>
<accession>A0A1Q9JKN7</accession>
<dbReference type="STRING" id="1261640.BHK98_12335"/>
<evidence type="ECO:0000256" key="10">
    <source>
        <dbReference type="HAMAP-Rule" id="MF_01499"/>
    </source>
</evidence>
<organism evidence="12 13">
    <name type="scientific">Hornefia porci</name>
    <dbReference type="NCBI Taxonomy" id="2652292"/>
    <lineage>
        <taxon>Bacteria</taxon>
        <taxon>Bacillati</taxon>
        <taxon>Bacillota</taxon>
        <taxon>Clostridia</taxon>
        <taxon>Peptostreptococcales</taxon>
        <taxon>Anaerovoracaceae</taxon>
        <taxon>Hornefia</taxon>
    </lineage>
</organism>
<evidence type="ECO:0000313" key="12">
    <source>
        <dbReference type="EMBL" id="OLR56782.1"/>
    </source>
</evidence>
<keyword evidence="2 10" id="KW-1003">Cell membrane</keyword>
<evidence type="ECO:0000256" key="4">
    <source>
        <dbReference type="ARBA" id="ARBA00022692"/>
    </source>
</evidence>
<dbReference type="SUPFAM" id="SSF143597">
    <property type="entry name" value="YojJ-like"/>
    <property type="match status" value="1"/>
</dbReference>
<dbReference type="InterPro" id="IPR034701">
    <property type="entry name" value="CdaA"/>
</dbReference>
<dbReference type="GO" id="GO:0005524">
    <property type="term" value="F:ATP binding"/>
    <property type="evidence" value="ECO:0007669"/>
    <property type="project" value="UniProtKB-UniRule"/>
</dbReference>
<dbReference type="OrthoDB" id="9807385at2"/>
<protein>
    <recommendedName>
        <fullName evidence="10">Diadenylate cyclase</fullName>
        <shortName evidence="10">DAC</shortName>
        <ecNumber evidence="10">2.7.7.85</ecNumber>
    </recommendedName>
    <alternativeName>
        <fullName evidence="10">Cyclic-di-AMP synthase</fullName>
        <shortName evidence="10">c-di-AMP synthase</shortName>
    </alternativeName>
</protein>
<sequence length="287" mass="31921">MQELQTFFTNTIYSIGWNDALDIAITTFVLYKILEFIKETRAQQLIKGLAVLVIAYFLSGILNLHVVHWFLGGAFTIGLFALVVLFQPELRRGLEYMGRSKFFHARLVSQVDKDKAKFICDEIADAAMSFSASKTGALIVFEREITLEDIAETGTLINAEISEELLGNLFYEGSPLHDGAVIIRGDKVYAAGCVLPLTDNKNLNKSLGTRHRAGIGITENSDALTLIVSEETGIISIAQEGKITRFLDKKSVEKILFNLFITEEEDKKMSRLGRLGNRLGRGKHASK</sequence>
<dbReference type="EC" id="2.7.7.85" evidence="10"/>
<dbReference type="Proteomes" id="UP000187404">
    <property type="component" value="Unassembled WGS sequence"/>
</dbReference>
<comment type="caution">
    <text evidence="10">Lacks conserved residue(s) required for the propagation of feature annotation.</text>
</comment>
<keyword evidence="5 10" id="KW-0548">Nucleotidyltransferase</keyword>
<evidence type="ECO:0000256" key="7">
    <source>
        <dbReference type="ARBA" id="ARBA00022840"/>
    </source>
</evidence>
<evidence type="ECO:0000256" key="9">
    <source>
        <dbReference type="ARBA" id="ARBA00023136"/>
    </source>
</evidence>
<feature type="domain" description="DAC" evidence="11">
    <location>
        <begin position="87"/>
        <end position="249"/>
    </location>
</feature>
<evidence type="ECO:0000256" key="3">
    <source>
        <dbReference type="ARBA" id="ARBA00022679"/>
    </source>
</evidence>
<dbReference type="InterPro" id="IPR036888">
    <property type="entry name" value="DNA_integrity_DisA_N_sf"/>
</dbReference>
<keyword evidence="8 10" id="KW-1133">Transmembrane helix</keyword>
<gene>
    <name evidence="10" type="primary">dacA</name>
    <name evidence="12" type="ORF">BHK98_12335</name>
</gene>
<dbReference type="RefSeq" id="WP_075714677.1">
    <property type="nucleotide sequence ID" value="NZ_MJIE01000001.1"/>
</dbReference>
<keyword evidence="4 10" id="KW-0812">Transmembrane</keyword>
<keyword evidence="13" id="KW-1185">Reference proteome</keyword>
<evidence type="ECO:0000256" key="1">
    <source>
        <dbReference type="ARBA" id="ARBA00000877"/>
    </source>
</evidence>
<dbReference type="InterPro" id="IPR050338">
    <property type="entry name" value="DisA"/>
</dbReference>
<comment type="catalytic activity">
    <reaction evidence="1 10">
        <text>2 ATP = 3',3'-c-di-AMP + 2 diphosphate</text>
        <dbReference type="Rhea" id="RHEA:35655"/>
        <dbReference type="ChEBI" id="CHEBI:30616"/>
        <dbReference type="ChEBI" id="CHEBI:33019"/>
        <dbReference type="ChEBI" id="CHEBI:71500"/>
        <dbReference type="EC" id="2.7.7.85"/>
    </reaction>
</comment>
<comment type="function">
    <text evidence="10">Catalyzes the condensation of 2 ATP molecules into cyclic di-AMP (c-di-AMP), a second messenger used to regulate differing processes in different bacteria.</text>
</comment>
<evidence type="ECO:0000256" key="5">
    <source>
        <dbReference type="ARBA" id="ARBA00022695"/>
    </source>
</evidence>
<dbReference type="HAMAP" id="MF_01499">
    <property type="entry name" value="DacA"/>
    <property type="match status" value="1"/>
</dbReference>
<keyword evidence="3 10" id="KW-0808">Transferase</keyword>
<dbReference type="GO" id="GO:0004016">
    <property type="term" value="F:adenylate cyclase activity"/>
    <property type="evidence" value="ECO:0007669"/>
    <property type="project" value="UniProtKB-UniRule"/>
</dbReference>
<dbReference type="EMBL" id="MJIE01000001">
    <property type="protein sequence ID" value="OLR56782.1"/>
    <property type="molecule type" value="Genomic_DNA"/>
</dbReference>
<dbReference type="NCBIfam" id="TIGR00159">
    <property type="entry name" value="diadenylate cyclase CdaA"/>
    <property type="match status" value="1"/>
</dbReference>
<feature type="transmembrane region" description="Helical" evidence="10">
    <location>
        <begin position="45"/>
        <end position="62"/>
    </location>
</feature>
<comment type="caution">
    <text evidence="12">The sequence shown here is derived from an EMBL/GenBank/DDBJ whole genome shotgun (WGS) entry which is preliminary data.</text>
</comment>
<dbReference type="AlphaFoldDB" id="A0A1Q9JKN7"/>
<dbReference type="GO" id="GO:0006171">
    <property type="term" value="P:cAMP biosynthetic process"/>
    <property type="evidence" value="ECO:0007669"/>
    <property type="project" value="InterPro"/>
</dbReference>
<dbReference type="Gene3D" id="3.40.1700.10">
    <property type="entry name" value="DNA integrity scanning protein, DisA, N-terminal domain"/>
    <property type="match status" value="1"/>
</dbReference>
<keyword evidence="9 10" id="KW-0472">Membrane</keyword>
<evidence type="ECO:0000256" key="2">
    <source>
        <dbReference type="ARBA" id="ARBA00022475"/>
    </source>
</evidence>